<dbReference type="Proteomes" id="UP000324897">
    <property type="component" value="Chromosome 3"/>
</dbReference>
<dbReference type="Pfam" id="PF25500">
    <property type="entry name" value="DUF7913"/>
    <property type="match status" value="1"/>
</dbReference>
<dbReference type="InterPro" id="IPR057235">
    <property type="entry name" value="DUF7913"/>
</dbReference>
<sequence length="96" mass="10430">MASRGKVQAMVLLYNYYHRKQFPQLAFADPERFILAALRAAGDADLLAYLTHDAEAESSLTDKAVQDACGISEALDAKADSPPRTSTWPISKVTSA</sequence>
<feature type="compositionally biased region" description="Polar residues" evidence="1">
    <location>
        <begin position="83"/>
        <end position="96"/>
    </location>
</feature>
<keyword evidence="4" id="KW-1185">Reference proteome</keyword>
<feature type="domain" description="DUF7913" evidence="2">
    <location>
        <begin position="6"/>
        <end position="76"/>
    </location>
</feature>
<proteinExistence type="predicted"/>
<reference evidence="3 4" key="1">
    <citation type="journal article" date="2019" name="Sci. Rep.">
        <title>A high-quality genome of Eragrostis curvula grass provides insights into Poaceae evolution and supports new strategies to enhance forage quality.</title>
        <authorList>
            <person name="Carballo J."/>
            <person name="Santos B.A.C.M."/>
            <person name="Zappacosta D."/>
            <person name="Garbus I."/>
            <person name="Selva J.P."/>
            <person name="Gallo C.A."/>
            <person name="Diaz A."/>
            <person name="Albertini E."/>
            <person name="Caccamo M."/>
            <person name="Echenique V."/>
        </authorList>
    </citation>
    <scope>NUCLEOTIDE SEQUENCE [LARGE SCALE GENOMIC DNA]</scope>
    <source>
        <strain evidence="4">cv. Victoria</strain>
        <tissue evidence="3">Leaf</tissue>
    </source>
</reference>
<protein>
    <recommendedName>
        <fullName evidence="2">DUF7913 domain-containing protein</fullName>
    </recommendedName>
</protein>
<organism evidence="3 4">
    <name type="scientific">Eragrostis curvula</name>
    <name type="common">weeping love grass</name>
    <dbReference type="NCBI Taxonomy" id="38414"/>
    <lineage>
        <taxon>Eukaryota</taxon>
        <taxon>Viridiplantae</taxon>
        <taxon>Streptophyta</taxon>
        <taxon>Embryophyta</taxon>
        <taxon>Tracheophyta</taxon>
        <taxon>Spermatophyta</taxon>
        <taxon>Magnoliopsida</taxon>
        <taxon>Liliopsida</taxon>
        <taxon>Poales</taxon>
        <taxon>Poaceae</taxon>
        <taxon>PACMAD clade</taxon>
        <taxon>Chloridoideae</taxon>
        <taxon>Eragrostideae</taxon>
        <taxon>Eragrostidinae</taxon>
        <taxon>Eragrostis</taxon>
    </lineage>
</organism>
<evidence type="ECO:0000313" key="4">
    <source>
        <dbReference type="Proteomes" id="UP000324897"/>
    </source>
</evidence>
<dbReference type="AlphaFoldDB" id="A0A5J9TIX5"/>
<evidence type="ECO:0000259" key="2">
    <source>
        <dbReference type="Pfam" id="PF25500"/>
    </source>
</evidence>
<feature type="region of interest" description="Disordered" evidence="1">
    <location>
        <begin position="76"/>
        <end position="96"/>
    </location>
</feature>
<evidence type="ECO:0000313" key="3">
    <source>
        <dbReference type="EMBL" id="TVU11262.1"/>
    </source>
</evidence>
<dbReference type="EMBL" id="RWGY01000039">
    <property type="protein sequence ID" value="TVU11262.1"/>
    <property type="molecule type" value="Genomic_DNA"/>
</dbReference>
<comment type="caution">
    <text evidence="3">The sequence shown here is derived from an EMBL/GenBank/DDBJ whole genome shotgun (WGS) entry which is preliminary data.</text>
</comment>
<dbReference type="PANTHER" id="PTHR33913:SF1">
    <property type="entry name" value="DRBM DOMAIN-CONTAINING PROTEIN"/>
    <property type="match status" value="1"/>
</dbReference>
<accession>A0A5J9TIX5</accession>
<gene>
    <name evidence="3" type="ORF">EJB05_44836</name>
</gene>
<dbReference type="PANTHER" id="PTHR33913">
    <property type="entry name" value="ALEURONE LAYER MORPHOGENESIS PROTEIN"/>
    <property type="match status" value="1"/>
</dbReference>
<name>A0A5J9TIX5_9POAL</name>
<dbReference type="OrthoDB" id="716466at2759"/>
<dbReference type="Gramene" id="TVU11262">
    <property type="protein sequence ID" value="TVU11262"/>
    <property type="gene ID" value="EJB05_44836"/>
</dbReference>
<evidence type="ECO:0000256" key="1">
    <source>
        <dbReference type="SAM" id="MobiDB-lite"/>
    </source>
</evidence>
<feature type="non-terminal residue" evidence="3">
    <location>
        <position position="1"/>
    </location>
</feature>